<dbReference type="InterPro" id="IPR011050">
    <property type="entry name" value="Pectin_lyase_fold/virulence"/>
</dbReference>
<evidence type="ECO:0000256" key="1">
    <source>
        <dbReference type="ARBA" id="ARBA00008834"/>
    </source>
</evidence>
<dbReference type="Gene3D" id="2.160.20.10">
    <property type="entry name" value="Single-stranded right-handed beta-helix, Pectin lyase-like"/>
    <property type="match status" value="1"/>
</dbReference>
<protein>
    <submittedName>
        <fullName evidence="5">Exopolygalacturonase</fullName>
    </submittedName>
</protein>
<dbReference type="SUPFAM" id="SSF51126">
    <property type="entry name" value="Pectin lyase-like"/>
    <property type="match status" value="1"/>
</dbReference>
<reference evidence="5" key="2">
    <citation type="journal article" date="2021" name="PeerJ">
        <title>Extensive microbial diversity within the chicken gut microbiome revealed by metagenomics and culture.</title>
        <authorList>
            <person name="Gilroy R."/>
            <person name="Ravi A."/>
            <person name="Getino M."/>
            <person name="Pursley I."/>
            <person name="Horton D.L."/>
            <person name="Alikhan N.F."/>
            <person name="Baker D."/>
            <person name="Gharbi K."/>
            <person name="Hall N."/>
            <person name="Watson M."/>
            <person name="Adriaenssens E.M."/>
            <person name="Foster-Nyarko E."/>
            <person name="Jarju S."/>
            <person name="Secka A."/>
            <person name="Antonio M."/>
            <person name="Oren A."/>
            <person name="Chaudhuri R.R."/>
            <person name="La Ragione R."/>
            <person name="Hildebrand F."/>
            <person name="Pallen M.J."/>
        </authorList>
    </citation>
    <scope>NUCLEOTIDE SEQUENCE</scope>
    <source>
        <strain evidence="5">USAMLcec3-3695</strain>
    </source>
</reference>
<organism evidence="5 6">
    <name type="scientific">Candidatus Ornithomonoglobus merdipullorum</name>
    <dbReference type="NCBI Taxonomy" id="2840895"/>
    <lineage>
        <taxon>Bacteria</taxon>
        <taxon>Bacillati</taxon>
        <taxon>Bacillota</taxon>
        <taxon>Clostridia</taxon>
        <taxon>Candidatus Ornithomonoglobus</taxon>
    </lineage>
</organism>
<dbReference type="PANTHER" id="PTHR31339:SF9">
    <property type="entry name" value="PLASMIN AND FIBRONECTIN-BINDING PROTEIN A"/>
    <property type="match status" value="1"/>
</dbReference>
<keyword evidence="2 4" id="KW-0378">Hydrolase</keyword>
<comment type="similarity">
    <text evidence="1 4">Belongs to the glycosyl hydrolase 28 family.</text>
</comment>
<dbReference type="AlphaFoldDB" id="A0A9D1MCC2"/>
<proteinExistence type="inferred from homology"/>
<comment type="caution">
    <text evidence="5">The sequence shown here is derived from an EMBL/GenBank/DDBJ whole genome shotgun (WGS) entry which is preliminary data.</text>
</comment>
<dbReference type="GO" id="GO:0004650">
    <property type="term" value="F:polygalacturonase activity"/>
    <property type="evidence" value="ECO:0007669"/>
    <property type="project" value="InterPro"/>
</dbReference>
<accession>A0A9D1MCC2</accession>
<name>A0A9D1MCC2_9FIRM</name>
<dbReference type="Pfam" id="PF00295">
    <property type="entry name" value="Glyco_hydro_28"/>
    <property type="match status" value="1"/>
</dbReference>
<sequence>MKEREFFPDGTPVDEWFYRTEISRPEMLGTRYVITEHGVSDDGRIYTEEIQSLIDTAAENGGGVIVVPEGTYLTGALFFKQGVHLCVEKGGVLKGSDDISDYPVRMTRIEGETCRYFTALINAEDVDGFTLCGEGMIDGNGLRSWKAFWLRREWNPDCTNKDEQRPRLIYIANSKNVTIAGLRLCNSHFWTTHIYKCSRVRYLGCDIYSPASPVPAPSTDAIDIDACTDVLIKNCRFEVNDDAVVLKGGKGPWADTMPENGPNERIIIEDCDYGFCHGCLTCGSECVHAKNVIMRRIRVNGAYNLLWLKARPDTPQRYEHISVEDVTGRAGSFLNVYRWTQFYDLKGREDTPLTYIDGITMSRCKAECVRFIDAEPDPERVALSNIALKELDIKVKDCDSVRLTLPGISAENVDVETI</sequence>
<evidence type="ECO:0000256" key="4">
    <source>
        <dbReference type="RuleBase" id="RU361169"/>
    </source>
</evidence>
<evidence type="ECO:0000313" key="5">
    <source>
        <dbReference type="EMBL" id="HIU57745.1"/>
    </source>
</evidence>
<dbReference type="PANTHER" id="PTHR31339">
    <property type="entry name" value="PECTIN LYASE-RELATED"/>
    <property type="match status" value="1"/>
</dbReference>
<evidence type="ECO:0000256" key="3">
    <source>
        <dbReference type="ARBA" id="ARBA00023295"/>
    </source>
</evidence>
<dbReference type="Proteomes" id="UP000824109">
    <property type="component" value="Unassembled WGS sequence"/>
</dbReference>
<dbReference type="InterPro" id="IPR012334">
    <property type="entry name" value="Pectin_lyas_fold"/>
</dbReference>
<gene>
    <name evidence="5" type="ORF">IAA61_08060</name>
</gene>
<dbReference type="InterPro" id="IPR051801">
    <property type="entry name" value="GH28_Enzymes"/>
</dbReference>
<evidence type="ECO:0000313" key="6">
    <source>
        <dbReference type="Proteomes" id="UP000824109"/>
    </source>
</evidence>
<keyword evidence="3 4" id="KW-0326">Glycosidase</keyword>
<dbReference type="InterPro" id="IPR000743">
    <property type="entry name" value="Glyco_hydro_28"/>
</dbReference>
<dbReference type="GO" id="GO:0005975">
    <property type="term" value="P:carbohydrate metabolic process"/>
    <property type="evidence" value="ECO:0007669"/>
    <property type="project" value="InterPro"/>
</dbReference>
<evidence type="ECO:0000256" key="2">
    <source>
        <dbReference type="ARBA" id="ARBA00022801"/>
    </source>
</evidence>
<reference evidence="5" key="1">
    <citation type="submission" date="2020-10" db="EMBL/GenBank/DDBJ databases">
        <authorList>
            <person name="Gilroy R."/>
        </authorList>
    </citation>
    <scope>NUCLEOTIDE SEQUENCE</scope>
    <source>
        <strain evidence="5">USAMLcec3-3695</strain>
    </source>
</reference>
<dbReference type="EMBL" id="DVNB01000083">
    <property type="protein sequence ID" value="HIU57745.1"/>
    <property type="molecule type" value="Genomic_DNA"/>
</dbReference>